<sequence>MKTGTFRGVFQRWGPGGYPDAMDGFNCIFMTGLSACGLWDSIVLGGPPFLAQSRLTAVNWLWVLGGIVAVWILISAMARRQTRLTGVLRAHVERHKEAHKPPEIEEKPNE</sequence>
<gene>
    <name evidence="2" type="ORF">Pla100_39100</name>
</gene>
<keyword evidence="1" id="KW-1133">Transmembrane helix</keyword>
<protein>
    <submittedName>
        <fullName evidence="2">Uncharacterized protein</fullName>
    </submittedName>
</protein>
<evidence type="ECO:0000256" key="1">
    <source>
        <dbReference type="SAM" id="Phobius"/>
    </source>
</evidence>
<accession>A0A5C6A473</accession>
<organism evidence="2 3">
    <name type="scientific">Neorhodopirellula pilleata</name>
    <dbReference type="NCBI Taxonomy" id="2714738"/>
    <lineage>
        <taxon>Bacteria</taxon>
        <taxon>Pseudomonadati</taxon>
        <taxon>Planctomycetota</taxon>
        <taxon>Planctomycetia</taxon>
        <taxon>Pirellulales</taxon>
        <taxon>Pirellulaceae</taxon>
        <taxon>Neorhodopirellula</taxon>
    </lineage>
</organism>
<evidence type="ECO:0000313" key="2">
    <source>
        <dbReference type="EMBL" id="TWT94299.1"/>
    </source>
</evidence>
<feature type="transmembrane region" description="Helical" evidence="1">
    <location>
        <begin position="57"/>
        <end position="74"/>
    </location>
</feature>
<proteinExistence type="predicted"/>
<dbReference type="Proteomes" id="UP000316213">
    <property type="component" value="Unassembled WGS sequence"/>
</dbReference>
<name>A0A5C6A473_9BACT</name>
<reference evidence="2 3" key="1">
    <citation type="submission" date="2019-02" db="EMBL/GenBank/DDBJ databases">
        <title>Deep-cultivation of Planctomycetes and their phenomic and genomic characterization uncovers novel biology.</title>
        <authorList>
            <person name="Wiegand S."/>
            <person name="Jogler M."/>
            <person name="Boedeker C."/>
            <person name="Pinto D."/>
            <person name="Vollmers J."/>
            <person name="Rivas-Marin E."/>
            <person name="Kohn T."/>
            <person name="Peeters S.H."/>
            <person name="Heuer A."/>
            <person name="Rast P."/>
            <person name="Oberbeckmann S."/>
            <person name="Bunk B."/>
            <person name="Jeske O."/>
            <person name="Meyerdierks A."/>
            <person name="Storesund J.E."/>
            <person name="Kallscheuer N."/>
            <person name="Luecker S."/>
            <person name="Lage O.M."/>
            <person name="Pohl T."/>
            <person name="Merkel B.J."/>
            <person name="Hornburger P."/>
            <person name="Mueller R.-W."/>
            <person name="Bruemmer F."/>
            <person name="Labrenz M."/>
            <person name="Spormann A.M."/>
            <person name="Op Den Camp H."/>
            <person name="Overmann J."/>
            <person name="Amann R."/>
            <person name="Jetten M.S.M."/>
            <person name="Mascher T."/>
            <person name="Medema M.H."/>
            <person name="Devos D.P."/>
            <person name="Kaster A.-K."/>
            <person name="Ovreas L."/>
            <person name="Rohde M."/>
            <person name="Galperin M.Y."/>
            <person name="Jogler C."/>
        </authorList>
    </citation>
    <scope>NUCLEOTIDE SEQUENCE [LARGE SCALE GENOMIC DNA]</scope>
    <source>
        <strain evidence="2 3">Pla100</strain>
    </source>
</reference>
<keyword evidence="1" id="KW-0472">Membrane</keyword>
<keyword evidence="3" id="KW-1185">Reference proteome</keyword>
<dbReference type="EMBL" id="SJPM01000008">
    <property type="protein sequence ID" value="TWT94299.1"/>
    <property type="molecule type" value="Genomic_DNA"/>
</dbReference>
<keyword evidence="1" id="KW-0812">Transmembrane</keyword>
<evidence type="ECO:0000313" key="3">
    <source>
        <dbReference type="Proteomes" id="UP000316213"/>
    </source>
</evidence>
<dbReference type="AlphaFoldDB" id="A0A5C6A473"/>
<comment type="caution">
    <text evidence="2">The sequence shown here is derived from an EMBL/GenBank/DDBJ whole genome shotgun (WGS) entry which is preliminary data.</text>
</comment>